<dbReference type="OMA" id="CTNDKES"/>
<evidence type="ECO:0000256" key="1">
    <source>
        <dbReference type="ARBA" id="ARBA00022473"/>
    </source>
</evidence>
<dbReference type="InterPro" id="IPR006020">
    <property type="entry name" value="PTB/PI_dom"/>
</dbReference>
<evidence type="ECO:0000256" key="3">
    <source>
        <dbReference type="SAM" id="MobiDB-lite"/>
    </source>
</evidence>
<accession>A0A0B2VPG7</accession>
<feature type="domain" description="PID" evidence="4">
    <location>
        <begin position="169"/>
        <end position="298"/>
    </location>
</feature>
<comment type="caution">
    <text evidence="5">The sequence shown here is derived from an EMBL/GenBank/DDBJ whole genome shotgun (WGS) entry which is preliminary data.</text>
</comment>
<keyword evidence="2" id="KW-0597">Phosphoprotein</keyword>
<dbReference type="InterPro" id="IPR016698">
    <property type="entry name" value="Numb/numb-like"/>
</dbReference>
<dbReference type="PROSITE" id="PS01179">
    <property type="entry name" value="PID"/>
    <property type="match status" value="1"/>
</dbReference>
<feature type="region of interest" description="Disordered" evidence="3">
    <location>
        <begin position="110"/>
        <end position="153"/>
    </location>
</feature>
<dbReference type="OrthoDB" id="10070446at2759"/>
<evidence type="ECO:0000256" key="2">
    <source>
        <dbReference type="ARBA" id="ARBA00022553"/>
    </source>
</evidence>
<keyword evidence="1" id="KW-0217">Developmental protein</keyword>
<evidence type="ECO:0000313" key="6">
    <source>
        <dbReference type="Proteomes" id="UP000031036"/>
    </source>
</evidence>
<dbReference type="AlphaFoldDB" id="A0A0B2VPG7"/>
<feature type="region of interest" description="Disordered" evidence="3">
    <location>
        <begin position="580"/>
        <end position="602"/>
    </location>
</feature>
<keyword evidence="6" id="KW-1185">Reference proteome</keyword>
<feature type="compositionally biased region" description="Basic and acidic residues" evidence="3">
    <location>
        <begin position="110"/>
        <end position="123"/>
    </location>
</feature>
<dbReference type="PANTHER" id="PTHR47368">
    <property type="entry name" value="NUMB"/>
    <property type="match status" value="1"/>
</dbReference>
<dbReference type="FunFam" id="2.30.29.30:FF:000486">
    <property type="entry name" value="Numb-related protein 1"/>
    <property type="match status" value="1"/>
</dbReference>
<feature type="region of interest" description="Disordered" evidence="3">
    <location>
        <begin position="519"/>
        <end position="545"/>
    </location>
</feature>
<proteinExistence type="predicted"/>
<dbReference type="EMBL" id="JPKZ01001280">
    <property type="protein sequence ID" value="KHN82935.1"/>
    <property type="molecule type" value="Genomic_DNA"/>
</dbReference>
<name>A0A0B2VPG7_TOXCA</name>
<feature type="region of interest" description="Disordered" evidence="3">
    <location>
        <begin position="691"/>
        <end position="714"/>
    </location>
</feature>
<dbReference type="PANTHER" id="PTHR47368:SF2">
    <property type="entry name" value="PID DOMAIN-CONTAINING PROTEIN"/>
    <property type="match status" value="1"/>
</dbReference>
<sequence>MQAVNACDMHNGQTPQRSVYPPIRVEEGSESLVEICASGWVGQILSALRSRVLRESGRFDRCISQMRILRRSLTLIPGSAARPIAYAIRKILDCFNSLVHRGMDRIRRSFRESFRRRTSRDPTMRNSPAEQSPSGTPQPGGSGPHSGSSANDKAEMWQPDEAAVRDGTCSFNVKYLGGIEVFESRGMQVCEGALKLLRTQRRRPIKAILYVSGDGLRVVDQENNRGLIVDQTIEKVSFCAPDRNHEKGFAYICRDGTSRRWMCHGFHATKQSGERLSHAVGCAFAVCLERKKKRDAEAALAVQAAAGLAPPGSEAASSSAGFTLNKINTTTTTSTNTSIPTLTAETSFDRANTAYGSFRRQLSITERLQDPQTAILQEPPPTSSTVTNLHITSKPRPASNPLLFERQGSLRAPESSTAAAAAFRRQFSLRSYSADSPSRQQLTKSLSLSRNEPIIEDDEETNWPENSVLTQFGTLPTSPSTSTGFNDYRAPSSFHNGMTEKRGSLSAVQSPLVVSTNCAPSTSAPLSWSDNLSSQAASGSGSARSRADEWLEQTLRTSLSLGSPLKVADSQCKADHYAQASNRTPCEHRQQTASPQEKFDSDFSHYQLPPLTERFIPTANTNSQAAVVAQNIDVFGQPVFNPIPSSNSLPMKYTHQHPEKLNGSMNGYGNGPTQEIDPFDVKWSELAVASSSSFPQTPVKSTNPFYSESSAVKI</sequence>
<protein>
    <submittedName>
        <fullName evidence="5">Numb-related protein 1</fullName>
    </submittedName>
</protein>
<dbReference type="STRING" id="6265.A0A0B2VPG7"/>
<dbReference type="Pfam" id="PF00640">
    <property type="entry name" value="PID"/>
    <property type="match status" value="1"/>
</dbReference>
<dbReference type="Proteomes" id="UP000031036">
    <property type="component" value="Unassembled WGS sequence"/>
</dbReference>
<gene>
    <name evidence="5" type="primary">num-1</name>
    <name evidence="5" type="ORF">Tcan_14250</name>
</gene>
<dbReference type="InterPro" id="IPR011993">
    <property type="entry name" value="PH-like_dom_sf"/>
</dbReference>
<reference evidence="5 6" key="1">
    <citation type="submission" date="2014-11" db="EMBL/GenBank/DDBJ databases">
        <title>Genetic blueprint of the zoonotic pathogen Toxocara canis.</title>
        <authorList>
            <person name="Zhu X.-Q."/>
            <person name="Korhonen P.K."/>
            <person name="Cai H."/>
            <person name="Young N.D."/>
            <person name="Nejsum P."/>
            <person name="von Samson-Himmelstjerna G."/>
            <person name="Boag P.R."/>
            <person name="Tan P."/>
            <person name="Li Q."/>
            <person name="Min J."/>
            <person name="Yang Y."/>
            <person name="Wang X."/>
            <person name="Fang X."/>
            <person name="Hall R.S."/>
            <person name="Hofmann A."/>
            <person name="Sternberg P.W."/>
            <person name="Jex A.R."/>
            <person name="Gasser R.B."/>
        </authorList>
    </citation>
    <scope>NUCLEOTIDE SEQUENCE [LARGE SCALE GENOMIC DNA]</scope>
    <source>
        <strain evidence="5">PN_DK_2014</strain>
    </source>
</reference>
<feature type="compositionally biased region" description="Low complexity" evidence="3">
    <location>
        <begin position="533"/>
        <end position="544"/>
    </location>
</feature>
<dbReference type="SMART" id="SM00462">
    <property type="entry name" value="PTB"/>
    <property type="match status" value="1"/>
</dbReference>
<dbReference type="SUPFAM" id="SSF50729">
    <property type="entry name" value="PH domain-like"/>
    <property type="match status" value="1"/>
</dbReference>
<feature type="region of interest" description="Disordered" evidence="3">
    <location>
        <begin position="375"/>
        <end position="400"/>
    </location>
</feature>
<dbReference type="GO" id="GO:0005737">
    <property type="term" value="C:cytoplasm"/>
    <property type="evidence" value="ECO:0007669"/>
    <property type="project" value="TreeGrafter"/>
</dbReference>
<evidence type="ECO:0000313" key="5">
    <source>
        <dbReference type="EMBL" id="KHN82935.1"/>
    </source>
</evidence>
<dbReference type="CDD" id="cd01268">
    <property type="entry name" value="PTB_Numb"/>
    <property type="match status" value="1"/>
</dbReference>
<evidence type="ECO:0000259" key="4">
    <source>
        <dbReference type="PROSITE" id="PS01179"/>
    </source>
</evidence>
<dbReference type="Gene3D" id="2.30.29.30">
    <property type="entry name" value="Pleckstrin-homology domain (PH domain)/Phosphotyrosine-binding domain (PTB)"/>
    <property type="match status" value="1"/>
</dbReference>
<organism evidence="5 6">
    <name type="scientific">Toxocara canis</name>
    <name type="common">Canine roundworm</name>
    <dbReference type="NCBI Taxonomy" id="6265"/>
    <lineage>
        <taxon>Eukaryota</taxon>
        <taxon>Metazoa</taxon>
        <taxon>Ecdysozoa</taxon>
        <taxon>Nematoda</taxon>
        <taxon>Chromadorea</taxon>
        <taxon>Rhabditida</taxon>
        <taxon>Spirurina</taxon>
        <taxon>Ascaridomorpha</taxon>
        <taxon>Ascaridoidea</taxon>
        <taxon>Toxocaridae</taxon>
        <taxon>Toxocara</taxon>
    </lineage>
</organism>
<feature type="compositionally biased region" description="Polar residues" evidence="3">
    <location>
        <begin position="519"/>
        <end position="532"/>
    </location>
</feature>